<organism evidence="4 5">
    <name type="scientific">Malassezia cuniculi</name>
    <dbReference type="NCBI Taxonomy" id="948313"/>
    <lineage>
        <taxon>Eukaryota</taxon>
        <taxon>Fungi</taxon>
        <taxon>Dikarya</taxon>
        <taxon>Basidiomycota</taxon>
        <taxon>Ustilaginomycotina</taxon>
        <taxon>Malasseziomycetes</taxon>
        <taxon>Malasseziales</taxon>
        <taxon>Malasseziaceae</taxon>
        <taxon>Malassezia</taxon>
    </lineage>
</organism>
<dbReference type="InterPro" id="IPR000387">
    <property type="entry name" value="Tyr_Pase_dom"/>
</dbReference>
<dbReference type="AlphaFoldDB" id="A0AAF0ERV8"/>
<keyword evidence="1" id="KW-0378">Hydrolase</keyword>
<evidence type="ECO:0000313" key="4">
    <source>
        <dbReference type="EMBL" id="WFD35808.1"/>
    </source>
</evidence>
<accession>A0AAF0ERV8</accession>
<feature type="compositionally biased region" description="Polar residues" evidence="2">
    <location>
        <begin position="14"/>
        <end position="24"/>
    </location>
</feature>
<dbReference type="Proteomes" id="UP001219933">
    <property type="component" value="Chromosome 3"/>
</dbReference>
<name>A0AAF0ERV8_9BASI</name>
<dbReference type="InterPro" id="IPR029021">
    <property type="entry name" value="Prot-tyrosine_phosphatase-like"/>
</dbReference>
<dbReference type="PROSITE" id="PS50056">
    <property type="entry name" value="TYR_PHOSPHATASE_2"/>
    <property type="match status" value="1"/>
</dbReference>
<dbReference type="GO" id="GO:0016791">
    <property type="term" value="F:phosphatase activity"/>
    <property type="evidence" value="ECO:0007669"/>
    <property type="project" value="UniProtKB-ARBA"/>
</dbReference>
<dbReference type="InterPro" id="IPR050561">
    <property type="entry name" value="PTP"/>
</dbReference>
<dbReference type="SUPFAM" id="SSF52799">
    <property type="entry name" value="(Phosphotyrosine protein) phosphatases II"/>
    <property type="match status" value="1"/>
</dbReference>
<feature type="region of interest" description="Disordered" evidence="2">
    <location>
        <begin position="1"/>
        <end position="24"/>
    </location>
</feature>
<keyword evidence="5" id="KW-1185">Reference proteome</keyword>
<proteinExistence type="predicted"/>
<evidence type="ECO:0000256" key="1">
    <source>
        <dbReference type="ARBA" id="ARBA00022801"/>
    </source>
</evidence>
<dbReference type="PANTHER" id="PTHR23339">
    <property type="entry name" value="TYROSINE SPECIFIC PROTEIN PHOSPHATASE AND DUAL SPECIFICITY PROTEIN PHOSPHATASE"/>
    <property type="match status" value="1"/>
</dbReference>
<reference evidence="4" key="1">
    <citation type="submission" date="2023-03" db="EMBL/GenBank/DDBJ databases">
        <title>Mating type loci evolution in Malassezia.</title>
        <authorList>
            <person name="Coelho M.A."/>
        </authorList>
    </citation>
    <scope>NUCLEOTIDE SEQUENCE</scope>
    <source>
        <strain evidence="4">CBS 11721</strain>
    </source>
</reference>
<protein>
    <recommendedName>
        <fullName evidence="3">Tyrosine specific protein phosphatases domain-containing protein</fullName>
    </recommendedName>
</protein>
<sequence length="584" mass="63158">METLAAAANGPQGGTSTMCQTSGSYTSDTSQTTAVARAAIERDRLAIDAYYAILRSGRGEWIELMHYAPLASQHHMSAYSLLKYGILGAPYAYVPLSLQQPVVIEAMLGRQRNCERRDWCMRICKSIEVQRKCTCSTSECFCQPNKPHDAPQDLPQGLSAQHIALNTARRSRQPEPLGTSTGILKDELRTTVQATLHRAPPTEYAAPVLSKETSAPAWIAPPSPQAMPALGAALPPGTPLTAAVAAPPPTTAATFTAHAVKTSTSHPINISPIIPSHAIASISKTVVEALPPPLAQLSQEELSHEAPAYMVNGVQIPRNEVARHIEALLADPTMHLHGQLHGEQLIRLPPVVDLGRIVDESGASGESPPPAHAASSIGNLLLSSCPGKKVRLDGPMHGRATVCRDLRADLERFRQMGVRAIVCCLDDAELKTLGSPYSEYEREVESLGFDLFRLPIAEGFAPTDAARFDSLMSAIVFNYSLRGASVLVHCRGGVGRAGLVACAWIFKMGLVSHVPNTSPVPRTSDVLDIVLRLIDIVRKRRSPKAIETAEQARFLGDVRIFHEIADQYVTFILQQEYARKCVAN</sequence>
<dbReference type="InterPro" id="IPR057023">
    <property type="entry name" value="PTP-SAK"/>
</dbReference>
<dbReference type="Gene3D" id="3.90.190.10">
    <property type="entry name" value="Protein tyrosine phosphatase superfamily"/>
    <property type="match status" value="1"/>
</dbReference>
<evidence type="ECO:0000259" key="3">
    <source>
        <dbReference type="PROSITE" id="PS50056"/>
    </source>
</evidence>
<evidence type="ECO:0000313" key="5">
    <source>
        <dbReference type="Proteomes" id="UP001219933"/>
    </source>
</evidence>
<dbReference type="Pfam" id="PF22784">
    <property type="entry name" value="PTP-SAK"/>
    <property type="match status" value="1"/>
</dbReference>
<feature type="domain" description="Tyrosine specific protein phosphatases" evidence="3">
    <location>
        <begin position="466"/>
        <end position="541"/>
    </location>
</feature>
<dbReference type="EMBL" id="CP119879">
    <property type="protein sequence ID" value="WFD35808.1"/>
    <property type="molecule type" value="Genomic_DNA"/>
</dbReference>
<evidence type="ECO:0000256" key="2">
    <source>
        <dbReference type="SAM" id="MobiDB-lite"/>
    </source>
</evidence>
<gene>
    <name evidence="4" type="ORF">MCUN1_002675</name>
</gene>